<protein>
    <submittedName>
        <fullName evidence="1">Uncharacterized protein</fullName>
    </submittedName>
</protein>
<proteinExistence type="predicted"/>
<accession>A0A7X3FR56</accession>
<evidence type="ECO:0000313" key="2">
    <source>
        <dbReference type="Proteomes" id="UP000438106"/>
    </source>
</evidence>
<dbReference type="Proteomes" id="UP000438106">
    <property type="component" value="Unassembled WGS sequence"/>
</dbReference>
<dbReference type="EMBL" id="WQRF01000002">
    <property type="protein sequence ID" value="MVS99251.1"/>
    <property type="molecule type" value="Genomic_DNA"/>
</dbReference>
<organism evidence="1 2">
    <name type="scientific">Devosia marina</name>
    <dbReference type="NCBI Taxonomy" id="2683198"/>
    <lineage>
        <taxon>Bacteria</taxon>
        <taxon>Pseudomonadati</taxon>
        <taxon>Pseudomonadota</taxon>
        <taxon>Alphaproteobacteria</taxon>
        <taxon>Hyphomicrobiales</taxon>
        <taxon>Devosiaceae</taxon>
        <taxon>Devosia</taxon>
    </lineage>
</organism>
<keyword evidence="2" id="KW-1185">Reference proteome</keyword>
<name>A0A7X3FR56_9HYPH</name>
<comment type="caution">
    <text evidence="1">The sequence shown here is derived from an EMBL/GenBank/DDBJ whole genome shotgun (WGS) entry which is preliminary data.</text>
</comment>
<evidence type="ECO:0000313" key="1">
    <source>
        <dbReference type="EMBL" id="MVS99251.1"/>
    </source>
</evidence>
<gene>
    <name evidence="1" type="ORF">GO014_09485</name>
</gene>
<sequence>MTALRNRLRSLENRVAPSTMPMRVYGLVGEGDEAELADFIRSEGWAFDPDTDMIIHHVPMEPDYRDGVLLGAKPCSVPELSRIRFTQEPKNPAWRLEAA</sequence>
<dbReference type="AlphaFoldDB" id="A0A7X3FR56"/>
<dbReference type="RefSeq" id="WP_157290124.1">
    <property type="nucleotide sequence ID" value="NZ_WQRF01000002.1"/>
</dbReference>
<reference evidence="1 2" key="1">
    <citation type="submission" date="2019-12" db="EMBL/GenBank/DDBJ databases">
        <title>Devosia maris sp. nov., isolated from the deep seawater.</title>
        <authorList>
            <person name="Liu Y."/>
        </authorList>
    </citation>
    <scope>NUCLEOTIDE SEQUENCE [LARGE SCALE GENOMIC DNA]</scope>
    <source>
        <strain evidence="1 2">L53-10-65</strain>
    </source>
</reference>